<keyword evidence="1 2" id="KW-0238">DNA-binding</keyword>
<dbReference type="OrthoDB" id="1919336at2759"/>
<dbReference type="Gene3D" id="1.10.30.10">
    <property type="entry name" value="High mobility group box domain"/>
    <property type="match status" value="1"/>
</dbReference>
<feature type="domain" description="HMG box" evidence="4">
    <location>
        <begin position="169"/>
        <end position="237"/>
    </location>
</feature>
<dbReference type="GO" id="GO:0003677">
    <property type="term" value="F:DNA binding"/>
    <property type="evidence" value="ECO:0007669"/>
    <property type="project" value="UniProtKB-UniRule"/>
</dbReference>
<feature type="region of interest" description="Disordered" evidence="3">
    <location>
        <begin position="433"/>
        <end position="508"/>
    </location>
</feature>
<protein>
    <submittedName>
        <fullName evidence="5">11304_t:CDS:1</fullName>
    </submittedName>
</protein>
<dbReference type="GO" id="GO:0005634">
    <property type="term" value="C:nucleus"/>
    <property type="evidence" value="ECO:0007669"/>
    <property type="project" value="UniProtKB-UniRule"/>
</dbReference>
<dbReference type="Pfam" id="PF00505">
    <property type="entry name" value="HMG_box"/>
    <property type="match status" value="1"/>
</dbReference>
<dbReference type="AlphaFoldDB" id="A0A9N9HSC5"/>
<keyword evidence="2" id="KW-0539">Nucleus</keyword>
<evidence type="ECO:0000313" key="6">
    <source>
        <dbReference type="Proteomes" id="UP000789570"/>
    </source>
</evidence>
<proteinExistence type="predicted"/>
<feature type="compositionally biased region" description="Polar residues" evidence="3">
    <location>
        <begin position="494"/>
        <end position="508"/>
    </location>
</feature>
<comment type="caution">
    <text evidence="5">The sequence shown here is derived from an EMBL/GenBank/DDBJ whole genome shotgun (WGS) entry which is preliminary data.</text>
</comment>
<feature type="DNA-binding region" description="HMG box" evidence="2">
    <location>
        <begin position="169"/>
        <end position="237"/>
    </location>
</feature>
<feature type="region of interest" description="Disordered" evidence="3">
    <location>
        <begin position="273"/>
        <end position="317"/>
    </location>
</feature>
<name>A0A9N9HSC5_9GLOM</name>
<feature type="region of interest" description="Disordered" evidence="3">
    <location>
        <begin position="89"/>
        <end position="167"/>
    </location>
</feature>
<dbReference type="SMART" id="SM00398">
    <property type="entry name" value="HMG"/>
    <property type="match status" value="1"/>
</dbReference>
<evidence type="ECO:0000256" key="3">
    <source>
        <dbReference type="SAM" id="MobiDB-lite"/>
    </source>
</evidence>
<dbReference type="PROSITE" id="PS50118">
    <property type="entry name" value="HMG_BOX_2"/>
    <property type="match status" value="1"/>
</dbReference>
<sequence>MSNKASIANLLNDNATSYVRKNTFIPYSYNNKMNIIPSRFTTNFGGISSSQPHHPLSTTTTSDAAFTDFMECPNLPQSDTTIINGVQIVTNDDPSSSSPPRTQPPQEEFTENNWLPPLHPRYSYDSPPKMPIYKKSKKKGQANDNDTDDANSSTIRSKRNYTKKPLDRLKRPRNGYMIYMNEVYEDVKRKYPNLKFGELSTQIGIQWKNMTKTEQMPYHQRHEEEKNAYESAKLAMSRSNLQIVEETIGIERQVKAAELKAFELIAAKNKKENKVETKVVEETRQLSQSETPSSRPPPNYGDVAPCIPKPGNSLSVGSNEINQKVITSHYPKGNNAFRHNEKPPTGNGPRKSDAAPSTVLRKLKPKPDIPITPISPDFSNRALQLAMPKTPSLTTLAQENARSIRRNFLSPAREAQRVNYFKQHFPDLNVEDERKNERMECEGVSTPQSVGGSVVEDVEQSEMKNLESDDDEEKIDQLLPSDQSDTEMEGIEISNASPSSTRKSPDTSTIWYLPIKGTIVSSGLTPFRKRKVIRTEDSEEEVEPKRFKENRISQIDEII</sequence>
<reference evidence="5" key="1">
    <citation type="submission" date="2021-06" db="EMBL/GenBank/DDBJ databases">
        <authorList>
            <person name="Kallberg Y."/>
            <person name="Tangrot J."/>
            <person name="Rosling A."/>
        </authorList>
    </citation>
    <scope>NUCLEOTIDE SEQUENCE</scope>
    <source>
        <strain evidence="5">UK204</strain>
    </source>
</reference>
<dbReference type="SUPFAM" id="SSF47095">
    <property type="entry name" value="HMG-box"/>
    <property type="match status" value="1"/>
</dbReference>
<dbReference type="EMBL" id="CAJVPQ010008049">
    <property type="protein sequence ID" value="CAG8703168.1"/>
    <property type="molecule type" value="Genomic_DNA"/>
</dbReference>
<evidence type="ECO:0000313" key="5">
    <source>
        <dbReference type="EMBL" id="CAG8703168.1"/>
    </source>
</evidence>
<dbReference type="Proteomes" id="UP000789570">
    <property type="component" value="Unassembled WGS sequence"/>
</dbReference>
<gene>
    <name evidence="5" type="ORF">FCALED_LOCUS13578</name>
</gene>
<evidence type="ECO:0000259" key="4">
    <source>
        <dbReference type="PROSITE" id="PS50118"/>
    </source>
</evidence>
<feature type="region of interest" description="Disordered" evidence="3">
    <location>
        <begin position="330"/>
        <end position="359"/>
    </location>
</feature>
<dbReference type="PANTHER" id="PTHR48112:SF22">
    <property type="entry name" value="MITOCHONDRIAL TRANSCRIPTION FACTOR A, ISOFORM B"/>
    <property type="match status" value="1"/>
</dbReference>
<dbReference type="CDD" id="cd00084">
    <property type="entry name" value="HMG-box_SF"/>
    <property type="match status" value="1"/>
</dbReference>
<evidence type="ECO:0000256" key="2">
    <source>
        <dbReference type="PROSITE-ProRule" id="PRU00267"/>
    </source>
</evidence>
<dbReference type="InterPro" id="IPR009071">
    <property type="entry name" value="HMG_box_dom"/>
</dbReference>
<evidence type="ECO:0000256" key="1">
    <source>
        <dbReference type="ARBA" id="ARBA00023125"/>
    </source>
</evidence>
<feature type="compositionally biased region" description="Basic and acidic residues" evidence="3">
    <location>
        <begin position="273"/>
        <end position="284"/>
    </location>
</feature>
<dbReference type="InterPro" id="IPR050342">
    <property type="entry name" value="HMGB"/>
</dbReference>
<dbReference type="PANTHER" id="PTHR48112">
    <property type="entry name" value="HIGH MOBILITY GROUP PROTEIN DSP1"/>
    <property type="match status" value="1"/>
</dbReference>
<dbReference type="InterPro" id="IPR036910">
    <property type="entry name" value="HMG_box_dom_sf"/>
</dbReference>
<organism evidence="5 6">
    <name type="scientific">Funneliformis caledonium</name>
    <dbReference type="NCBI Taxonomy" id="1117310"/>
    <lineage>
        <taxon>Eukaryota</taxon>
        <taxon>Fungi</taxon>
        <taxon>Fungi incertae sedis</taxon>
        <taxon>Mucoromycota</taxon>
        <taxon>Glomeromycotina</taxon>
        <taxon>Glomeromycetes</taxon>
        <taxon>Glomerales</taxon>
        <taxon>Glomeraceae</taxon>
        <taxon>Funneliformis</taxon>
    </lineage>
</organism>
<accession>A0A9N9HSC5</accession>
<keyword evidence="6" id="KW-1185">Reference proteome</keyword>